<dbReference type="Pfam" id="PF00534">
    <property type="entry name" value="Glycos_transf_1"/>
    <property type="match status" value="1"/>
</dbReference>
<dbReference type="InterPro" id="IPR001296">
    <property type="entry name" value="Glyco_trans_1"/>
</dbReference>
<dbReference type="SUPFAM" id="SSF53756">
    <property type="entry name" value="UDP-Glycosyltransferase/glycogen phosphorylase"/>
    <property type="match status" value="1"/>
</dbReference>
<keyword evidence="4" id="KW-1185">Reference proteome</keyword>
<accession>A0A4D7B652</accession>
<dbReference type="InterPro" id="IPR028098">
    <property type="entry name" value="Glyco_trans_4-like_N"/>
</dbReference>
<feature type="domain" description="Glycosyltransferase subfamily 4-like N-terminal" evidence="2">
    <location>
        <begin position="35"/>
        <end position="199"/>
    </location>
</feature>
<evidence type="ECO:0000313" key="3">
    <source>
        <dbReference type="EMBL" id="QCI63467.1"/>
    </source>
</evidence>
<protein>
    <submittedName>
        <fullName evidence="3">Glycosyltransferase</fullName>
    </submittedName>
</protein>
<evidence type="ECO:0000259" key="2">
    <source>
        <dbReference type="Pfam" id="PF13439"/>
    </source>
</evidence>
<reference evidence="3 4" key="1">
    <citation type="submission" date="2019-04" db="EMBL/GenBank/DDBJ databases">
        <title>Phreatobacter aquaticus sp. nov.</title>
        <authorList>
            <person name="Choi A."/>
        </authorList>
    </citation>
    <scope>NUCLEOTIDE SEQUENCE [LARGE SCALE GENOMIC DNA]</scope>
    <source>
        <strain evidence="3 4">KCTC 52518</strain>
    </source>
</reference>
<feature type="domain" description="Glycosyl transferase family 1" evidence="1">
    <location>
        <begin position="210"/>
        <end position="393"/>
    </location>
</feature>
<dbReference type="OrthoDB" id="5443996at2"/>
<evidence type="ECO:0000259" key="1">
    <source>
        <dbReference type="Pfam" id="PF00534"/>
    </source>
</evidence>
<gene>
    <name evidence="3" type="ORF">E8M01_03965</name>
</gene>
<dbReference type="PANTHER" id="PTHR12526">
    <property type="entry name" value="GLYCOSYLTRANSFERASE"/>
    <property type="match status" value="1"/>
</dbReference>
<dbReference type="Gene3D" id="3.40.50.2000">
    <property type="entry name" value="Glycogen Phosphorylase B"/>
    <property type="match status" value="2"/>
</dbReference>
<keyword evidence="3" id="KW-0808">Transferase</keyword>
<dbReference type="Pfam" id="PF13439">
    <property type="entry name" value="Glyco_transf_4"/>
    <property type="match status" value="1"/>
</dbReference>
<sequence>MPAAIAVRRQAGGQGFSGDRNRCVRIAVLIDSLAIGGAEAQMALVLPVLRARGHDVACITIAPREALCATLEAAGIPVRTAADGERMGRGAVAAVIRNLRAVGRAAAVVRARRSEILLTVLPHACIVGAMAARLTGTLHIVARRSQNAYQHERGAVFGMLDRWGTRTARLVLANSEPVRTDLLAEGVEPARIVRVVNAVVPKPPPDLRAREATRAALGLGGDELVLVTVANLFAYKGHADIIAALGLLNRTGAMAGSWRLLVVGRDVDDKGRAVPAEGIGRRAVLERLASDAGIAAHVQFLGERADVSGLLEAADIGIHASLTESFSNALLEMAAAGLPIVATWVGGANELLGQGEAGLLVPPADPVALAEALAVLIRDASLGRRLAGAARQRAQASYGVASACDSLEAALSKALSG</sequence>
<organism evidence="3 4">
    <name type="scientific">Phreatobacter stygius</name>
    <dbReference type="NCBI Taxonomy" id="1940610"/>
    <lineage>
        <taxon>Bacteria</taxon>
        <taxon>Pseudomonadati</taxon>
        <taxon>Pseudomonadota</taxon>
        <taxon>Alphaproteobacteria</taxon>
        <taxon>Hyphomicrobiales</taxon>
        <taxon>Phreatobacteraceae</taxon>
        <taxon>Phreatobacter</taxon>
    </lineage>
</organism>
<dbReference type="EMBL" id="CP039690">
    <property type="protein sequence ID" value="QCI63467.1"/>
    <property type="molecule type" value="Genomic_DNA"/>
</dbReference>
<dbReference type="Proteomes" id="UP000298781">
    <property type="component" value="Chromosome"/>
</dbReference>
<dbReference type="PANTHER" id="PTHR12526:SF623">
    <property type="entry name" value="WABG"/>
    <property type="match status" value="1"/>
</dbReference>
<name>A0A4D7B652_9HYPH</name>
<evidence type="ECO:0000313" key="4">
    <source>
        <dbReference type="Proteomes" id="UP000298781"/>
    </source>
</evidence>
<dbReference type="AlphaFoldDB" id="A0A4D7B652"/>
<dbReference type="GO" id="GO:0016757">
    <property type="term" value="F:glycosyltransferase activity"/>
    <property type="evidence" value="ECO:0007669"/>
    <property type="project" value="InterPro"/>
</dbReference>
<dbReference type="KEGG" id="pstg:E8M01_03965"/>
<proteinExistence type="predicted"/>